<evidence type="ECO:0000313" key="6">
    <source>
        <dbReference type="EMBL" id="SFN38485.1"/>
    </source>
</evidence>
<keyword evidence="2 5" id="KW-0805">Transcription regulation</keyword>
<keyword evidence="3 5" id="KW-0010">Activator</keyword>
<organism evidence="6 7">
    <name type="scientific">Izhakiella capsodis</name>
    <dbReference type="NCBI Taxonomy" id="1367852"/>
    <lineage>
        <taxon>Bacteria</taxon>
        <taxon>Pseudomonadati</taxon>
        <taxon>Pseudomonadota</taxon>
        <taxon>Gammaproteobacteria</taxon>
        <taxon>Enterobacterales</taxon>
        <taxon>Erwiniaceae</taxon>
        <taxon>Izhakiella</taxon>
    </lineage>
</organism>
<name>A0A1I4YKA1_9GAMM</name>
<dbReference type="STRING" id="1367852.SAMN05216516_106167"/>
<dbReference type="GO" id="GO:0045893">
    <property type="term" value="P:positive regulation of DNA-templated transcription"/>
    <property type="evidence" value="ECO:0007669"/>
    <property type="project" value="UniProtKB-UniRule"/>
</dbReference>
<dbReference type="AlphaFoldDB" id="A0A1I4YKA1"/>
<proteinExistence type="inferred from homology"/>
<gene>
    <name evidence="5" type="primary">crl</name>
    <name evidence="6" type="ORF">SAMN05216516_106167</name>
</gene>
<evidence type="ECO:0000256" key="2">
    <source>
        <dbReference type="ARBA" id="ARBA00023015"/>
    </source>
</evidence>
<dbReference type="GO" id="GO:0005737">
    <property type="term" value="C:cytoplasm"/>
    <property type="evidence" value="ECO:0007669"/>
    <property type="project" value="UniProtKB-SubCell"/>
</dbReference>
<dbReference type="InterPro" id="IPR038208">
    <property type="entry name" value="Tscrpt_reg_Crl_sf"/>
</dbReference>
<reference evidence="7" key="1">
    <citation type="submission" date="2016-10" db="EMBL/GenBank/DDBJ databases">
        <authorList>
            <person name="Varghese N."/>
            <person name="Submissions S."/>
        </authorList>
    </citation>
    <scope>NUCLEOTIDE SEQUENCE [LARGE SCALE GENOMIC DNA]</scope>
    <source>
        <strain evidence="7">N6PO6</strain>
    </source>
</reference>
<dbReference type="Proteomes" id="UP000242222">
    <property type="component" value="Unassembled WGS sequence"/>
</dbReference>
<sequence length="136" mass="15956">MTLPSGHLRSKFIKQFTALGPYIREGKCEGNYFFFDCLAVCVNVKPEPESREFWGWWMELEAKQDHFTYKYYFGLFDKQGLWQETAVKGKENNKRLEETLRNFHQRLKDLLSEHQLALKPAADFNDKPVALSAQSS</sequence>
<evidence type="ECO:0000256" key="1">
    <source>
        <dbReference type="ARBA" id="ARBA00022490"/>
    </source>
</evidence>
<comment type="subcellular location">
    <subcellularLocation>
        <location evidence="5">Cytoplasm</location>
    </subcellularLocation>
</comment>
<accession>A0A1I4YKA1</accession>
<evidence type="ECO:0000256" key="4">
    <source>
        <dbReference type="ARBA" id="ARBA00023163"/>
    </source>
</evidence>
<dbReference type="Gene3D" id="3.30.310.230">
    <property type="entry name" value="Sigma factor-binding protein Crl monomer"/>
    <property type="match status" value="1"/>
</dbReference>
<evidence type="ECO:0000256" key="5">
    <source>
        <dbReference type="HAMAP-Rule" id="MF_01178"/>
    </source>
</evidence>
<dbReference type="InterPro" id="IPR009986">
    <property type="entry name" value="Tscrpt_reg_Crl"/>
</dbReference>
<dbReference type="NCBIfam" id="NF008217">
    <property type="entry name" value="PRK10984.1"/>
    <property type="match status" value="1"/>
</dbReference>
<dbReference type="EMBL" id="FOVC01000006">
    <property type="protein sequence ID" value="SFN38485.1"/>
    <property type="molecule type" value="Genomic_DNA"/>
</dbReference>
<dbReference type="OrthoDB" id="6428303at2"/>
<keyword evidence="1 5" id="KW-0963">Cytoplasm</keyword>
<evidence type="ECO:0000313" key="7">
    <source>
        <dbReference type="Proteomes" id="UP000242222"/>
    </source>
</evidence>
<keyword evidence="4 5" id="KW-0804">Transcription</keyword>
<keyword evidence="7" id="KW-1185">Reference proteome</keyword>
<evidence type="ECO:0000256" key="3">
    <source>
        <dbReference type="ARBA" id="ARBA00023159"/>
    </source>
</evidence>
<dbReference type="RefSeq" id="WP_092877953.1">
    <property type="nucleotide sequence ID" value="NZ_FOVC01000006.1"/>
</dbReference>
<feature type="region of interest" description="Essential for activity" evidence="5">
    <location>
        <begin position="99"/>
        <end position="122"/>
    </location>
</feature>
<comment type="function">
    <text evidence="5">Binds to the sigma-S subunit of RNA polymerase, activating expression of sigma-S-regulated genes. Stimulates RNA polymerase holoenzyme formation and may bind to several other sigma factors, such as sigma-70 and sigma-32.</text>
</comment>
<dbReference type="Pfam" id="PF07417">
    <property type="entry name" value="Crl"/>
    <property type="match status" value="1"/>
</dbReference>
<dbReference type="HAMAP" id="MF_01178">
    <property type="entry name" value="Crl"/>
    <property type="match status" value="1"/>
</dbReference>
<protein>
    <recommendedName>
        <fullName evidence="5">Sigma factor-binding protein Crl</fullName>
    </recommendedName>
</protein>
<comment type="similarity">
    <text evidence="5">Belongs to the Crl family.</text>
</comment>